<dbReference type="EMBL" id="MSFL01000027">
    <property type="protein sequence ID" value="PWY71718.1"/>
    <property type="molecule type" value="Genomic_DNA"/>
</dbReference>
<keyword evidence="3 7" id="KW-0808">Transferase</keyword>
<protein>
    <recommendedName>
        <fullName evidence="1">catechol O-methyltransferase</fullName>
        <ecNumber evidence="1">2.1.1.6</ecNumber>
    </recommendedName>
</protein>
<dbReference type="Gene3D" id="3.40.50.150">
    <property type="entry name" value="Vaccinia Virus protein VP39"/>
    <property type="match status" value="1"/>
</dbReference>
<dbReference type="Proteomes" id="UP000247233">
    <property type="component" value="Unassembled WGS sequence"/>
</dbReference>
<proteinExistence type="inferred from homology"/>
<dbReference type="InterPro" id="IPR029063">
    <property type="entry name" value="SAM-dependent_MTases_sf"/>
</dbReference>
<dbReference type="GO" id="GO:0008171">
    <property type="term" value="F:O-methyltransferase activity"/>
    <property type="evidence" value="ECO:0007669"/>
    <property type="project" value="InterPro"/>
</dbReference>
<keyword evidence="2 7" id="KW-0489">Methyltransferase</keyword>
<organism evidence="7 8">
    <name type="scientific">Aspergillus heteromorphus CBS 117.55</name>
    <dbReference type="NCBI Taxonomy" id="1448321"/>
    <lineage>
        <taxon>Eukaryota</taxon>
        <taxon>Fungi</taxon>
        <taxon>Dikarya</taxon>
        <taxon>Ascomycota</taxon>
        <taxon>Pezizomycotina</taxon>
        <taxon>Eurotiomycetes</taxon>
        <taxon>Eurotiomycetidae</taxon>
        <taxon>Eurotiales</taxon>
        <taxon>Aspergillaceae</taxon>
        <taxon>Aspergillus</taxon>
        <taxon>Aspergillus subgen. Circumdati</taxon>
    </lineage>
</organism>
<dbReference type="GO" id="GO:0032259">
    <property type="term" value="P:methylation"/>
    <property type="evidence" value="ECO:0007669"/>
    <property type="project" value="UniProtKB-KW"/>
</dbReference>
<keyword evidence="4" id="KW-0949">S-adenosyl-L-methionine</keyword>
<evidence type="ECO:0000313" key="8">
    <source>
        <dbReference type="Proteomes" id="UP000247233"/>
    </source>
</evidence>
<dbReference type="AlphaFoldDB" id="A0A317VFI5"/>
<name>A0A317VFI5_9EURO</name>
<dbReference type="GeneID" id="37068325"/>
<comment type="similarity">
    <text evidence="6">Belongs to the class I-like SAM-binding methyltransferase superfamily. Cation-dependent O-methyltransferase family.</text>
</comment>
<evidence type="ECO:0000256" key="2">
    <source>
        <dbReference type="ARBA" id="ARBA00022603"/>
    </source>
</evidence>
<dbReference type="Pfam" id="PF13578">
    <property type="entry name" value="Methyltransf_24"/>
    <property type="match status" value="1"/>
</dbReference>
<dbReference type="VEuPathDB" id="FungiDB:BO70DRAFT_389573"/>
<keyword evidence="5" id="KW-0128">Catecholamine metabolism</keyword>
<dbReference type="GO" id="GO:0006584">
    <property type="term" value="P:catecholamine metabolic process"/>
    <property type="evidence" value="ECO:0007669"/>
    <property type="project" value="UniProtKB-KW"/>
</dbReference>
<dbReference type="STRING" id="1448321.A0A317VFI5"/>
<reference evidence="7 8" key="1">
    <citation type="submission" date="2016-12" db="EMBL/GenBank/DDBJ databases">
        <title>The genomes of Aspergillus section Nigri reveals drivers in fungal speciation.</title>
        <authorList>
            <consortium name="DOE Joint Genome Institute"/>
            <person name="Vesth T.C."/>
            <person name="Nybo J."/>
            <person name="Theobald S."/>
            <person name="Brandl J."/>
            <person name="Frisvad J.C."/>
            <person name="Nielsen K.F."/>
            <person name="Lyhne E.K."/>
            <person name="Kogle M.E."/>
            <person name="Kuo A."/>
            <person name="Riley R."/>
            <person name="Clum A."/>
            <person name="Nolan M."/>
            <person name="Lipzen A."/>
            <person name="Salamov A."/>
            <person name="Henrissat B."/>
            <person name="Wiebenga A."/>
            <person name="De Vries R.P."/>
            <person name="Grigoriev I.V."/>
            <person name="Mortensen U.H."/>
            <person name="Andersen M.R."/>
            <person name="Baker S.E."/>
        </authorList>
    </citation>
    <scope>NUCLEOTIDE SEQUENCE [LARGE SCALE GENOMIC DNA]</scope>
    <source>
        <strain evidence="7 8">CBS 117.55</strain>
    </source>
</reference>
<evidence type="ECO:0000313" key="7">
    <source>
        <dbReference type="EMBL" id="PWY71718.1"/>
    </source>
</evidence>
<dbReference type="PANTHER" id="PTHR43836:SF6">
    <property type="entry name" value="PUTATIVE (AFU_ORTHOLOGUE AFUA_2G00150)-RELATED"/>
    <property type="match status" value="1"/>
</dbReference>
<sequence length="277" mass="31014">MSFYKPEEEVYCNDGRESALLSQIHSHPTHSTMQNNPSQILAAIDEFGREKNFLMNVGESKGAIVTKEIQDRNPTIMVELGGYIGYSAILFGSTLKQMQTQRQTQPPTNNQQKKTYISLELNPNFAHVARTLVQLAGLDDIVEIMVGPCRQSLRRLKERYPDGGIDMFFLDHAKVAYANDLKLAEELGLVRPGTVVLADNVVSPGNPEFLEYVWLGVERKVENVRKRVGDEGEWDGEGDDSVGNPYLVYDTRTVRGLEVTGVEDAVEVSYCVELVRS</sequence>
<evidence type="ECO:0000256" key="1">
    <source>
        <dbReference type="ARBA" id="ARBA00012880"/>
    </source>
</evidence>
<dbReference type="PROSITE" id="PS51682">
    <property type="entry name" value="SAM_OMT_I"/>
    <property type="match status" value="1"/>
</dbReference>
<dbReference type="OrthoDB" id="186626at2759"/>
<dbReference type="SUPFAM" id="SSF53335">
    <property type="entry name" value="S-adenosyl-L-methionine-dependent methyltransferases"/>
    <property type="match status" value="1"/>
</dbReference>
<comment type="caution">
    <text evidence="7">The sequence shown here is derived from an EMBL/GenBank/DDBJ whole genome shotgun (WGS) entry which is preliminary data.</text>
</comment>
<evidence type="ECO:0000256" key="3">
    <source>
        <dbReference type="ARBA" id="ARBA00022679"/>
    </source>
</evidence>
<evidence type="ECO:0000256" key="5">
    <source>
        <dbReference type="ARBA" id="ARBA00022939"/>
    </source>
</evidence>
<dbReference type="InterPro" id="IPR002935">
    <property type="entry name" value="SAM_O-MeTrfase"/>
</dbReference>
<keyword evidence="8" id="KW-1185">Reference proteome</keyword>
<evidence type="ECO:0000256" key="6">
    <source>
        <dbReference type="ARBA" id="ARBA00023453"/>
    </source>
</evidence>
<evidence type="ECO:0000256" key="4">
    <source>
        <dbReference type="ARBA" id="ARBA00022691"/>
    </source>
</evidence>
<dbReference type="PANTHER" id="PTHR43836">
    <property type="entry name" value="CATECHOL O-METHYLTRANSFERASE 1-RELATED"/>
    <property type="match status" value="1"/>
</dbReference>
<dbReference type="EC" id="2.1.1.6" evidence="1"/>
<gene>
    <name evidence="7" type="ORF">BO70DRAFT_389573</name>
</gene>
<accession>A0A317VFI5</accession>
<dbReference type="RefSeq" id="XP_025396310.1">
    <property type="nucleotide sequence ID" value="XM_025546088.1"/>
</dbReference>